<dbReference type="InterPro" id="IPR003736">
    <property type="entry name" value="PAAI_dom"/>
</dbReference>
<dbReference type="AlphaFoldDB" id="A0A9X2FHC9"/>
<protein>
    <submittedName>
        <fullName evidence="4">PaaI family thioesterase</fullName>
    </submittedName>
</protein>
<comment type="similarity">
    <text evidence="1">Belongs to the thioesterase PaaI family.</text>
</comment>
<dbReference type="CDD" id="cd03443">
    <property type="entry name" value="PaaI_thioesterase"/>
    <property type="match status" value="1"/>
</dbReference>
<reference evidence="4 5" key="1">
    <citation type="journal article" date="2023" name="Int. J. Syst. Evol. Microbiol.">
        <title>Ligilactobacillus ubinensis sp. nov., a novel species isolated from the wild ferment of a durian fruit (Durio zibethinus).</title>
        <authorList>
            <person name="Heng Y.C."/>
            <person name="Menon N."/>
            <person name="Chen B."/>
            <person name="Loo B.Z.L."/>
            <person name="Wong G.W.J."/>
            <person name="Lim A.C.H."/>
            <person name="Silvaraju S."/>
            <person name="Kittelmann S."/>
        </authorList>
    </citation>
    <scope>NUCLEOTIDE SEQUENCE [LARGE SCALE GENOMIC DNA]</scope>
    <source>
        <strain evidence="4 5">WILCCON 0076</strain>
    </source>
</reference>
<dbReference type="Pfam" id="PF03061">
    <property type="entry name" value="4HBT"/>
    <property type="match status" value="1"/>
</dbReference>
<evidence type="ECO:0000256" key="2">
    <source>
        <dbReference type="ARBA" id="ARBA00022801"/>
    </source>
</evidence>
<comment type="caution">
    <text evidence="4">The sequence shown here is derived from an EMBL/GenBank/DDBJ whole genome shotgun (WGS) entry which is preliminary data.</text>
</comment>
<keyword evidence="2" id="KW-0378">Hydrolase</keyword>
<sequence length="125" mass="13551">MNLLELLNIEIMTSTPTKVLLQMPISSKHLQPFGLVHGGLNTVLAETAASIGANLKLASSQHAVGIDVQTHHLKTVTQGQGILYVCATPLSQTHSLQVWQAYTYLTPDTKTSFSTITLKNSHQSE</sequence>
<dbReference type="RefSeq" id="WP_253358604.1">
    <property type="nucleotide sequence ID" value="NZ_JAIULA010000001.1"/>
</dbReference>
<keyword evidence="5" id="KW-1185">Reference proteome</keyword>
<dbReference type="EMBL" id="JAIULA010000001">
    <property type="protein sequence ID" value="MCP0885860.1"/>
    <property type="molecule type" value="Genomic_DNA"/>
</dbReference>
<dbReference type="PANTHER" id="PTHR43240:SF5">
    <property type="entry name" value="1,4-DIHYDROXY-2-NAPHTHOYL-COA THIOESTERASE 1"/>
    <property type="match status" value="1"/>
</dbReference>
<dbReference type="Proteomes" id="UP001139006">
    <property type="component" value="Unassembled WGS sequence"/>
</dbReference>
<evidence type="ECO:0000256" key="1">
    <source>
        <dbReference type="ARBA" id="ARBA00008324"/>
    </source>
</evidence>
<accession>A0A9X2FHC9</accession>
<dbReference type="PANTHER" id="PTHR43240">
    <property type="entry name" value="1,4-DIHYDROXY-2-NAPHTHOYL-COA THIOESTERASE 1"/>
    <property type="match status" value="1"/>
</dbReference>
<dbReference type="SUPFAM" id="SSF54637">
    <property type="entry name" value="Thioesterase/thiol ester dehydrase-isomerase"/>
    <property type="match status" value="1"/>
</dbReference>
<dbReference type="GO" id="GO:0061522">
    <property type="term" value="F:1,4-dihydroxy-2-naphthoyl-CoA thioesterase activity"/>
    <property type="evidence" value="ECO:0007669"/>
    <property type="project" value="TreeGrafter"/>
</dbReference>
<evidence type="ECO:0000313" key="5">
    <source>
        <dbReference type="Proteomes" id="UP001139006"/>
    </source>
</evidence>
<dbReference type="Gene3D" id="3.10.129.10">
    <property type="entry name" value="Hotdog Thioesterase"/>
    <property type="match status" value="1"/>
</dbReference>
<proteinExistence type="inferred from homology"/>
<organism evidence="4 5">
    <name type="scientific">Ligilactobacillus ubinensis</name>
    <dbReference type="NCBI Taxonomy" id="2876789"/>
    <lineage>
        <taxon>Bacteria</taxon>
        <taxon>Bacillati</taxon>
        <taxon>Bacillota</taxon>
        <taxon>Bacilli</taxon>
        <taxon>Lactobacillales</taxon>
        <taxon>Lactobacillaceae</taxon>
        <taxon>Ligilactobacillus</taxon>
    </lineage>
</organism>
<dbReference type="InterPro" id="IPR006683">
    <property type="entry name" value="Thioestr_dom"/>
</dbReference>
<dbReference type="NCBIfam" id="TIGR00369">
    <property type="entry name" value="unchar_dom_1"/>
    <property type="match status" value="1"/>
</dbReference>
<evidence type="ECO:0000259" key="3">
    <source>
        <dbReference type="Pfam" id="PF03061"/>
    </source>
</evidence>
<name>A0A9X2FHC9_9LACO</name>
<dbReference type="InterPro" id="IPR029069">
    <property type="entry name" value="HotDog_dom_sf"/>
</dbReference>
<feature type="domain" description="Thioesterase" evidence="3">
    <location>
        <begin position="33"/>
        <end position="100"/>
    </location>
</feature>
<dbReference type="GO" id="GO:0005829">
    <property type="term" value="C:cytosol"/>
    <property type="evidence" value="ECO:0007669"/>
    <property type="project" value="TreeGrafter"/>
</dbReference>
<gene>
    <name evidence="4" type="ORF">LB941_00745</name>
</gene>
<evidence type="ECO:0000313" key="4">
    <source>
        <dbReference type="EMBL" id="MCP0885860.1"/>
    </source>
</evidence>